<organism evidence="2">
    <name type="scientific">Trypanosoma brucei</name>
    <dbReference type="NCBI Taxonomy" id="5691"/>
    <lineage>
        <taxon>Eukaryota</taxon>
        <taxon>Discoba</taxon>
        <taxon>Euglenozoa</taxon>
        <taxon>Kinetoplastea</taxon>
        <taxon>Metakinetoplastina</taxon>
        <taxon>Trypanosomatida</taxon>
        <taxon>Trypanosomatidae</taxon>
        <taxon>Trypanosoma</taxon>
    </lineage>
</organism>
<feature type="coiled-coil region" evidence="1">
    <location>
        <begin position="2"/>
        <end position="29"/>
    </location>
</feature>
<sequence length="269" mass="28444">MRQAAKDIIKKLLDQAQELKQQELDAIAAIGADNAAISANIQSALFSEAQEELNKANAAGAWGAVCTRASNTKANILTSVAVTAICLCQSTDGSNANCGHTLTTQWSPGGNNGNSEKIQKAWPLIKTACEKRKPPEHITSNTIRATIAQFKSRLGLSLNHKTTTKPLILGETDASNCDGTTTKQCVDYSTALASNGRGIAWLANLEQAADLVDNATGTAAHLKLLAAQQKQLVSQAVQAYTFARYAATVPAATMHQTALQDIEAKQEVA</sequence>
<reference evidence="2" key="1">
    <citation type="submission" date="2016-08" db="EMBL/GenBank/DDBJ databases">
        <title>VSG repertoire of Trypanosoma brucei EATRO 1125.</title>
        <authorList>
            <person name="Cross G.A."/>
        </authorList>
    </citation>
    <scope>NUCLEOTIDE SEQUENCE</scope>
    <source>
        <strain evidence="2">EATRO 1125</strain>
    </source>
</reference>
<evidence type="ECO:0000313" key="2">
    <source>
        <dbReference type="EMBL" id="APD74381.1"/>
    </source>
</evidence>
<dbReference type="VEuPathDB" id="TriTrypDB:Tb427_000149400"/>
<keyword evidence="1" id="KW-0175">Coiled coil</keyword>
<dbReference type="AlphaFoldDB" id="A0A1J0R8Z6"/>
<evidence type="ECO:0000256" key="1">
    <source>
        <dbReference type="SAM" id="Coils"/>
    </source>
</evidence>
<dbReference type="EMBL" id="KX700425">
    <property type="protein sequence ID" value="APD74381.1"/>
    <property type="molecule type" value="Genomic_DNA"/>
</dbReference>
<name>A0A1J0R8Z6_9TRYP</name>
<accession>A0A1J0R8Z6</accession>
<proteinExistence type="predicted"/>
<protein>
    <submittedName>
        <fullName evidence="2">Variant surface glycoprotein 1125.2983</fullName>
    </submittedName>
</protein>